<keyword evidence="3" id="KW-1185">Reference proteome</keyword>
<evidence type="ECO:0000313" key="3">
    <source>
        <dbReference type="Proteomes" id="UP000829992"/>
    </source>
</evidence>
<dbReference type="InterPro" id="IPR009288">
    <property type="entry name" value="AIG2-like_dom"/>
</dbReference>
<organism evidence="2 3">
    <name type="scientific">Streptomyces durmitorensis</name>
    <dbReference type="NCBI Taxonomy" id="319947"/>
    <lineage>
        <taxon>Bacteria</taxon>
        <taxon>Bacillati</taxon>
        <taxon>Actinomycetota</taxon>
        <taxon>Actinomycetes</taxon>
        <taxon>Kitasatosporales</taxon>
        <taxon>Streptomycetaceae</taxon>
        <taxon>Streptomyces</taxon>
    </lineage>
</organism>
<name>A0ABY4PXX3_9ACTN</name>
<dbReference type="CDD" id="cd06661">
    <property type="entry name" value="GGCT_like"/>
    <property type="match status" value="1"/>
</dbReference>
<dbReference type="Gene3D" id="3.10.490.10">
    <property type="entry name" value="Gamma-glutamyl cyclotransferase-like"/>
    <property type="match status" value="1"/>
</dbReference>
<dbReference type="Pfam" id="PF06094">
    <property type="entry name" value="GGACT"/>
    <property type="match status" value="1"/>
</dbReference>
<sequence>MTRQADRLPFFVYGTLRPGEPNHDAFLRGSVTTEEPARLAGAVLYEGPGYPYLVEEPEGGPVRGELITARPSAYERLLADLDVLEEYAPGDPRNLYERVVREVALLDGATARAWVYVAAPGVAARLRASGTAIGGGDWASSRPRR</sequence>
<evidence type="ECO:0000313" key="2">
    <source>
        <dbReference type="EMBL" id="UQT58695.1"/>
    </source>
</evidence>
<dbReference type="InterPro" id="IPR013024">
    <property type="entry name" value="GGCT-like"/>
</dbReference>
<evidence type="ECO:0000259" key="1">
    <source>
        <dbReference type="Pfam" id="PF06094"/>
    </source>
</evidence>
<feature type="domain" description="Gamma-glutamylcyclotransferase AIG2-like" evidence="1">
    <location>
        <begin position="10"/>
        <end position="139"/>
    </location>
</feature>
<gene>
    <name evidence="2" type="ORF">M4V62_28525</name>
</gene>
<protein>
    <submittedName>
        <fullName evidence="2">Gamma-glutamylcyclotransferase</fullName>
    </submittedName>
</protein>
<reference evidence="2 3" key="1">
    <citation type="submission" date="2022-05" db="EMBL/GenBank/DDBJ databases">
        <authorList>
            <person name="Zhou X."/>
            <person name="Li K."/>
            <person name="Man Y."/>
        </authorList>
    </citation>
    <scope>NUCLEOTIDE SEQUENCE [LARGE SCALE GENOMIC DNA]</scope>
    <source>
        <strain evidence="2 3">MS405</strain>
    </source>
</reference>
<accession>A0ABY4PXX3</accession>
<dbReference type="InterPro" id="IPR036568">
    <property type="entry name" value="GGCT-like_sf"/>
</dbReference>
<proteinExistence type="predicted"/>
<dbReference type="SUPFAM" id="SSF110857">
    <property type="entry name" value="Gamma-glutamyl cyclotransferase-like"/>
    <property type="match status" value="1"/>
</dbReference>
<dbReference type="Proteomes" id="UP000829992">
    <property type="component" value="Chromosome"/>
</dbReference>
<dbReference type="EMBL" id="CP097289">
    <property type="protein sequence ID" value="UQT58695.1"/>
    <property type="molecule type" value="Genomic_DNA"/>
</dbReference>
<dbReference type="RefSeq" id="WP_249590058.1">
    <property type="nucleotide sequence ID" value="NZ_BAAAQL010000011.1"/>
</dbReference>